<dbReference type="RefSeq" id="WP_326622235.1">
    <property type="nucleotide sequence ID" value="NZ_CP109106.1"/>
</dbReference>
<dbReference type="PANTHER" id="PTHR11358:SF26">
    <property type="entry name" value="GUANIDINO ACID HYDROLASE, MITOCHONDRIAL"/>
    <property type="match status" value="1"/>
</dbReference>
<accession>A0ABZ1FRI3</accession>
<gene>
    <name evidence="6" type="ORF">OG863_34200</name>
</gene>
<evidence type="ECO:0000256" key="2">
    <source>
        <dbReference type="ARBA" id="ARBA00022723"/>
    </source>
</evidence>
<dbReference type="PROSITE" id="PS01053">
    <property type="entry name" value="ARGINASE_1"/>
    <property type="match status" value="1"/>
</dbReference>
<evidence type="ECO:0000256" key="3">
    <source>
        <dbReference type="ARBA" id="ARBA00022801"/>
    </source>
</evidence>
<dbReference type="Gene3D" id="3.40.800.10">
    <property type="entry name" value="Ureohydrolase domain"/>
    <property type="match status" value="1"/>
</dbReference>
<dbReference type="Pfam" id="PF00491">
    <property type="entry name" value="Arginase"/>
    <property type="match status" value="1"/>
</dbReference>
<dbReference type="Proteomes" id="UP001344251">
    <property type="component" value="Chromosome"/>
</dbReference>
<evidence type="ECO:0000256" key="5">
    <source>
        <dbReference type="SAM" id="MobiDB-lite"/>
    </source>
</evidence>
<dbReference type="PROSITE" id="PS51409">
    <property type="entry name" value="ARGINASE_2"/>
    <property type="match status" value="1"/>
</dbReference>
<dbReference type="InterPro" id="IPR006035">
    <property type="entry name" value="Ureohydrolase"/>
</dbReference>
<keyword evidence="7" id="KW-1185">Reference proteome</keyword>
<sequence length="325" mass="34361">MDVAVTAGAHAWNGLALPPDAQQEPDLLVIGVPFEGGAGGAGGASLGPARVRELTPRLKTTDRHGRDASAVRLRDLGDIPTWRFDLPRSIAHLAEVYQKVFREVTVPVLTYGGDHSVTYPIVAAAGTGRRLGLVWFDAHPDVLDGYQGSGISHGSPLRRIIEDGAVAPENVLLVGTRAYDAGETAFIEKQGIREVRAAHFADDPRAARENYRRHLADISERVGHFYVTLDIDVLDASCVPGTGTPVAGGIGTGELLGLIEDLPEPVLAYDIVEFAPAHDVGGMTGHAVMALTTAYLARIAARTHGPGAPPSPGHPVAHPPRLPEE</sequence>
<evidence type="ECO:0000256" key="1">
    <source>
        <dbReference type="ARBA" id="ARBA00009227"/>
    </source>
</evidence>
<evidence type="ECO:0000256" key="4">
    <source>
        <dbReference type="RuleBase" id="RU003684"/>
    </source>
</evidence>
<organism evidence="6 7">
    <name type="scientific">Streptomyces decoyicus</name>
    <dbReference type="NCBI Taxonomy" id="249567"/>
    <lineage>
        <taxon>Bacteria</taxon>
        <taxon>Bacillati</taxon>
        <taxon>Actinomycetota</taxon>
        <taxon>Actinomycetes</taxon>
        <taxon>Kitasatosporales</taxon>
        <taxon>Streptomycetaceae</taxon>
        <taxon>Streptomyces</taxon>
    </lineage>
</organism>
<comment type="similarity">
    <text evidence="1">Belongs to the arginase family. Agmatinase subfamily.</text>
</comment>
<reference evidence="6 7" key="1">
    <citation type="submission" date="2022-10" db="EMBL/GenBank/DDBJ databases">
        <title>The complete genomes of actinobacterial strains from the NBC collection.</title>
        <authorList>
            <person name="Joergensen T.S."/>
            <person name="Alvarez Arevalo M."/>
            <person name="Sterndorff E.B."/>
            <person name="Faurdal D."/>
            <person name="Vuksanovic O."/>
            <person name="Mourched A.-S."/>
            <person name="Charusanti P."/>
            <person name="Shaw S."/>
            <person name="Blin K."/>
            <person name="Weber T."/>
        </authorList>
    </citation>
    <scope>NUCLEOTIDE SEQUENCE [LARGE SCALE GENOMIC DNA]</scope>
    <source>
        <strain evidence="6 7">NBC 01774</strain>
    </source>
</reference>
<dbReference type="InterPro" id="IPR020855">
    <property type="entry name" value="Ureohydrolase_Mn_BS"/>
</dbReference>
<protein>
    <submittedName>
        <fullName evidence="6">Arginase family protein</fullName>
    </submittedName>
</protein>
<keyword evidence="2" id="KW-0479">Metal-binding</keyword>
<dbReference type="PIRSF" id="PIRSF036979">
    <property type="entry name" value="Arginase"/>
    <property type="match status" value="1"/>
</dbReference>
<feature type="compositionally biased region" description="Pro residues" evidence="5">
    <location>
        <begin position="307"/>
        <end position="325"/>
    </location>
</feature>
<dbReference type="SUPFAM" id="SSF52768">
    <property type="entry name" value="Arginase/deacetylase"/>
    <property type="match status" value="1"/>
</dbReference>
<name>A0ABZ1FRI3_9ACTN</name>
<dbReference type="PRINTS" id="PR00116">
    <property type="entry name" value="ARGINASE"/>
</dbReference>
<proteinExistence type="inferred from homology"/>
<evidence type="ECO:0000313" key="7">
    <source>
        <dbReference type="Proteomes" id="UP001344251"/>
    </source>
</evidence>
<feature type="region of interest" description="Disordered" evidence="5">
    <location>
        <begin position="302"/>
        <end position="325"/>
    </location>
</feature>
<keyword evidence="3 4" id="KW-0378">Hydrolase</keyword>
<evidence type="ECO:0000313" key="6">
    <source>
        <dbReference type="EMBL" id="WSB72602.1"/>
    </source>
</evidence>
<dbReference type="PANTHER" id="PTHR11358">
    <property type="entry name" value="ARGINASE/AGMATINASE"/>
    <property type="match status" value="1"/>
</dbReference>
<dbReference type="InterPro" id="IPR023696">
    <property type="entry name" value="Ureohydrolase_dom_sf"/>
</dbReference>
<dbReference type="EMBL" id="CP109106">
    <property type="protein sequence ID" value="WSB72602.1"/>
    <property type="molecule type" value="Genomic_DNA"/>
</dbReference>